<keyword evidence="1" id="KW-0472">Membrane</keyword>
<dbReference type="Proteomes" id="UP000543579">
    <property type="component" value="Unassembled WGS sequence"/>
</dbReference>
<dbReference type="RefSeq" id="WP_183419509.1">
    <property type="nucleotide sequence ID" value="NZ_JACHXY010000002.1"/>
</dbReference>
<name>A0A7W5GFH7_9MICO</name>
<sequence length="147" mass="16350">MDELWGSLLGNAVGAVAGALAGAAVTWVVARRKRVVWELEHVRGEQWTLSYRGRRTAWDAKVRPVMSPSATARAQAGSPPITTVYGDWVRGDRAKISNFESGEELYLEWFDRRKRTARIQTREAQSRYEVVAAQVSDVAITKMATVG</sequence>
<organism evidence="2 3">
    <name type="scientific">Microbacterium proteolyticum</name>
    <dbReference type="NCBI Taxonomy" id="1572644"/>
    <lineage>
        <taxon>Bacteria</taxon>
        <taxon>Bacillati</taxon>
        <taxon>Actinomycetota</taxon>
        <taxon>Actinomycetes</taxon>
        <taxon>Micrococcales</taxon>
        <taxon>Microbacteriaceae</taxon>
        <taxon>Microbacterium</taxon>
    </lineage>
</organism>
<evidence type="ECO:0000313" key="2">
    <source>
        <dbReference type="EMBL" id="MBB3158036.1"/>
    </source>
</evidence>
<comment type="caution">
    <text evidence="2">The sequence shown here is derived from an EMBL/GenBank/DDBJ whole genome shotgun (WGS) entry which is preliminary data.</text>
</comment>
<reference evidence="2 3" key="1">
    <citation type="submission" date="2020-08" db="EMBL/GenBank/DDBJ databases">
        <title>Genomic Encyclopedia of Type Strains, Phase III (KMG-III): the genomes of soil and plant-associated and newly described type strains.</title>
        <authorList>
            <person name="Whitman W."/>
        </authorList>
    </citation>
    <scope>NUCLEOTIDE SEQUENCE [LARGE SCALE GENOMIC DNA]</scope>
    <source>
        <strain evidence="2 3">CECT 8356</strain>
    </source>
</reference>
<evidence type="ECO:0000256" key="1">
    <source>
        <dbReference type="SAM" id="Phobius"/>
    </source>
</evidence>
<gene>
    <name evidence="2" type="ORF">FHS07_001732</name>
</gene>
<protein>
    <submittedName>
        <fullName evidence="2">Uncharacterized protein</fullName>
    </submittedName>
</protein>
<feature type="transmembrane region" description="Helical" evidence="1">
    <location>
        <begin position="12"/>
        <end position="30"/>
    </location>
</feature>
<accession>A0A7W5GFH7</accession>
<keyword evidence="1" id="KW-1133">Transmembrane helix</keyword>
<keyword evidence="1" id="KW-0812">Transmembrane</keyword>
<proteinExistence type="predicted"/>
<evidence type="ECO:0000313" key="3">
    <source>
        <dbReference type="Proteomes" id="UP000543579"/>
    </source>
</evidence>
<dbReference type="EMBL" id="JACHXY010000002">
    <property type="protein sequence ID" value="MBB3158036.1"/>
    <property type="molecule type" value="Genomic_DNA"/>
</dbReference>
<dbReference type="AlphaFoldDB" id="A0A7W5GFH7"/>